<sequence>MPFEAAKAVAATFCHPIRHALTPIFGKDFLTLCVPKGHPAFETFKIDRAIVRSCAAEAEAWRTLTSESASASRSGTPLAPSSSLLSSCLESSVPAPRSTTSPLTPKLLCPKTRKRDEESGYATGSDTDRYYGSPDVSPKTKPATSWTAVNTPAQSPETVGCDVPASCLSSVPRSTVVGGGGGGGGGQQEIVVVAPRTKKAKRPVSDLYADHYQHQQQHHGHHHHGEEEMGRVVVMARRSPEDDALLDRRRVAKE</sequence>
<name>A0ACC3DHI1_9PEZI</name>
<dbReference type="EMBL" id="JAWDJW010004494">
    <property type="protein sequence ID" value="KAK3074761.1"/>
    <property type="molecule type" value="Genomic_DNA"/>
</dbReference>
<feature type="non-terminal residue" evidence="1">
    <location>
        <position position="254"/>
    </location>
</feature>
<comment type="caution">
    <text evidence="1">The sequence shown here is derived from an EMBL/GenBank/DDBJ whole genome shotgun (WGS) entry which is preliminary data.</text>
</comment>
<proteinExistence type="predicted"/>
<evidence type="ECO:0000313" key="1">
    <source>
        <dbReference type="EMBL" id="KAK3074761.1"/>
    </source>
</evidence>
<protein>
    <submittedName>
        <fullName evidence="1">Uncharacterized protein</fullName>
    </submittedName>
</protein>
<gene>
    <name evidence="1" type="ORF">LTS18_014166</name>
</gene>
<evidence type="ECO:0000313" key="2">
    <source>
        <dbReference type="Proteomes" id="UP001186974"/>
    </source>
</evidence>
<organism evidence="1 2">
    <name type="scientific">Coniosporium uncinatum</name>
    <dbReference type="NCBI Taxonomy" id="93489"/>
    <lineage>
        <taxon>Eukaryota</taxon>
        <taxon>Fungi</taxon>
        <taxon>Dikarya</taxon>
        <taxon>Ascomycota</taxon>
        <taxon>Pezizomycotina</taxon>
        <taxon>Dothideomycetes</taxon>
        <taxon>Dothideomycetes incertae sedis</taxon>
        <taxon>Coniosporium</taxon>
    </lineage>
</organism>
<keyword evidence="2" id="KW-1185">Reference proteome</keyword>
<accession>A0ACC3DHI1</accession>
<reference evidence="1" key="1">
    <citation type="submission" date="2024-09" db="EMBL/GenBank/DDBJ databases">
        <title>Black Yeasts Isolated from many extreme environments.</title>
        <authorList>
            <person name="Coleine C."/>
            <person name="Stajich J.E."/>
            <person name="Selbmann L."/>
        </authorList>
    </citation>
    <scope>NUCLEOTIDE SEQUENCE</scope>
    <source>
        <strain evidence="1">CCFEE 5737</strain>
    </source>
</reference>
<dbReference type="Proteomes" id="UP001186974">
    <property type="component" value="Unassembled WGS sequence"/>
</dbReference>